<sequence>MSYKIEKLNKELIKKDISDILKVWESSVRATHFFLKESDIMDLKPLVEQGALYVDEFFCIRNNEEIIAFIGIHEDKIEMLFVSDDFRGKGIGKQLINFAISNLNVKYVDVNEQNPQGTAFYEHIGFSVFKRSEFDDHGNPYPILHMKLNK</sequence>
<evidence type="ECO:0000313" key="5">
    <source>
        <dbReference type="Proteomes" id="UP000017081"/>
    </source>
</evidence>
<accession>U7VBY8</accession>
<name>U7VBY8_9FUSO</name>
<evidence type="ECO:0000256" key="1">
    <source>
        <dbReference type="ARBA" id="ARBA00022679"/>
    </source>
</evidence>
<dbReference type="PANTHER" id="PTHR43800">
    <property type="entry name" value="PEPTIDYL-LYSINE N-ACETYLTRANSFERASE YJAB"/>
    <property type="match status" value="1"/>
</dbReference>
<gene>
    <name evidence="4" type="ORF">HMPREF0202_01818</name>
</gene>
<reference evidence="4 5" key="1">
    <citation type="submission" date="2013-08" db="EMBL/GenBank/DDBJ databases">
        <authorList>
            <person name="Weinstock G."/>
            <person name="Sodergren E."/>
            <person name="Wylie T."/>
            <person name="Fulton L."/>
            <person name="Fulton R."/>
            <person name="Fronick C."/>
            <person name="O'Laughlin M."/>
            <person name="Godfrey J."/>
            <person name="Miner T."/>
            <person name="Herter B."/>
            <person name="Appelbaum E."/>
            <person name="Cordes M."/>
            <person name="Lek S."/>
            <person name="Wollam A."/>
            <person name="Pepin K.H."/>
            <person name="Palsikar V.B."/>
            <person name="Mitreva M."/>
            <person name="Wilson R.K."/>
        </authorList>
    </citation>
    <scope>NUCLEOTIDE SEQUENCE [LARGE SCALE GENOMIC DNA]</scope>
    <source>
        <strain evidence="4 5">ATCC BAA-474</strain>
    </source>
</reference>
<dbReference type="InterPro" id="IPR000182">
    <property type="entry name" value="GNAT_dom"/>
</dbReference>
<dbReference type="RefSeq" id="WP_023051354.1">
    <property type="nucleotide sequence ID" value="NZ_CP173060.2"/>
</dbReference>
<evidence type="ECO:0000313" key="4">
    <source>
        <dbReference type="EMBL" id="ERT68303.1"/>
    </source>
</evidence>
<protein>
    <recommendedName>
        <fullName evidence="3">N-acetyltransferase domain-containing protein</fullName>
    </recommendedName>
</protein>
<dbReference type="Pfam" id="PF13673">
    <property type="entry name" value="Acetyltransf_10"/>
    <property type="match status" value="1"/>
</dbReference>
<keyword evidence="1" id="KW-0808">Transferase</keyword>
<comment type="caution">
    <text evidence="4">The sequence shown here is derived from an EMBL/GenBank/DDBJ whole genome shotgun (WGS) entry which is preliminary data.</text>
</comment>
<dbReference type="GO" id="GO:0016747">
    <property type="term" value="F:acyltransferase activity, transferring groups other than amino-acyl groups"/>
    <property type="evidence" value="ECO:0007669"/>
    <property type="project" value="InterPro"/>
</dbReference>
<dbReference type="CDD" id="cd04301">
    <property type="entry name" value="NAT_SF"/>
    <property type="match status" value="1"/>
</dbReference>
<keyword evidence="2" id="KW-0012">Acyltransferase</keyword>
<dbReference type="PROSITE" id="PS51186">
    <property type="entry name" value="GNAT"/>
    <property type="match status" value="1"/>
</dbReference>
<dbReference type="eggNOG" id="COG0456">
    <property type="taxonomic scope" value="Bacteria"/>
</dbReference>
<organism evidence="4 5">
    <name type="scientific">Cetobacterium somerae ATCC BAA-474</name>
    <dbReference type="NCBI Taxonomy" id="1319815"/>
    <lineage>
        <taxon>Bacteria</taxon>
        <taxon>Fusobacteriati</taxon>
        <taxon>Fusobacteriota</taxon>
        <taxon>Fusobacteriia</taxon>
        <taxon>Fusobacteriales</taxon>
        <taxon>Fusobacteriaceae</taxon>
        <taxon>Cetobacterium</taxon>
    </lineage>
</organism>
<evidence type="ECO:0000259" key="3">
    <source>
        <dbReference type="PROSITE" id="PS51186"/>
    </source>
</evidence>
<feature type="domain" description="N-acetyltransferase" evidence="3">
    <location>
        <begin position="3"/>
        <end position="150"/>
    </location>
</feature>
<keyword evidence="5" id="KW-1185">Reference proteome</keyword>
<dbReference type="PANTHER" id="PTHR43800:SF1">
    <property type="entry name" value="PEPTIDYL-LYSINE N-ACETYLTRANSFERASE YJAB"/>
    <property type="match status" value="1"/>
</dbReference>
<evidence type="ECO:0000256" key="2">
    <source>
        <dbReference type="ARBA" id="ARBA00023315"/>
    </source>
</evidence>
<dbReference type="SUPFAM" id="SSF55729">
    <property type="entry name" value="Acyl-CoA N-acyltransferases (Nat)"/>
    <property type="match status" value="1"/>
</dbReference>
<dbReference type="InterPro" id="IPR016181">
    <property type="entry name" value="Acyl_CoA_acyltransferase"/>
</dbReference>
<dbReference type="EMBL" id="AXZF01000068">
    <property type="protein sequence ID" value="ERT68303.1"/>
    <property type="molecule type" value="Genomic_DNA"/>
</dbReference>
<dbReference type="PATRIC" id="fig|1319815.3.peg.1757"/>
<dbReference type="Proteomes" id="UP000017081">
    <property type="component" value="Unassembled WGS sequence"/>
</dbReference>
<dbReference type="STRING" id="1319815.HMPREF0202_01818"/>
<dbReference type="AlphaFoldDB" id="U7VBY8"/>
<dbReference type="Gene3D" id="3.40.630.30">
    <property type="match status" value="1"/>
</dbReference>
<dbReference type="HOGENOM" id="CLU_013985_21_0_0"/>
<proteinExistence type="predicted"/>